<dbReference type="InterPro" id="IPR012902">
    <property type="entry name" value="N_methyl_site"/>
</dbReference>
<keyword evidence="1" id="KW-0812">Transmembrane</keyword>
<dbReference type="KEGG" id="gaz:Pan241w_53960"/>
<dbReference type="PROSITE" id="PS00409">
    <property type="entry name" value="PROKAR_NTER_METHYL"/>
    <property type="match status" value="1"/>
</dbReference>
<dbReference type="Proteomes" id="UP000317171">
    <property type="component" value="Chromosome"/>
</dbReference>
<evidence type="ECO:0000313" key="4">
    <source>
        <dbReference type="Proteomes" id="UP000317171"/>
    </source>
</evidence>
<dbReference type="InterPro" id="IPR045584">
    <property type="entry name" value="Pilin-like"/>
</dbReference>
<keyword evidence="4" id="KW-1185">Reference proteome</keyword>
<dbReference type="Pfam" id="PF07963">
    <property type="entry name" value="N_methyl"/>
    <property type="match status" value="1"/>
</dbReference>
<accession>A0A517RN18</accession>
<dbReference type="NCBIfam" id="TIGR02532">
    <property type="entry name" value="IV_pilin_GFxxxE"/>
    <property type="match status" value="1"/>
</dbReference>
<dbReference type="SUPFAM" id="SSF54523">
    <property type="entry name" value="Pili subunits"/>
    <property type="match status" value="1"/>
</dbReference>
<name>A0A517RN18_9PLAN</name>
<gene>
    <name evidence="3" type="primary">xcpT_43</name>
    <name evidence="3" type="ORF">Pan241w_53960</name>
</gene>
<feature type="transmembrane region" description="Helical" evidence="1">
    <location>
        <begin position="12"/>
        <end position="34"/>
    </location>
</feature>
<protein>
    <submittedName>
        <fullName evidence="3">Type II secretion system protein G</fullName>
    </submittedName>
</protein>
<dbReference type="PANTHER" id="PTHR30093">
    <property type="entry name" value="GENERAL SECRETION PATHWAY PROTEIN G"/>
    <property type="match status" value="1"/>
</dbReference>
<dbReference type="Pfam" id="PF07596">
    <property type="entry name" value="SBP_bac_10"/>
    <property type="match status" value="1"/>
</dbReference>
<dbReference type="RefSeq" id="WP_145221602.1">
    <property type="nucleotide sequence ID" value="NZ_CP036269.1"/>
</dbReference>
<evidence type="ECO:0000259" key="2">
    <source>
        <dbReference type="Pfam" id="PF07596"/>
    </source>
</evidence>
<proteinExistence type="predicted"/>
<dbReference type="NCBIfam" id="TIGR04294">
    <property type="entry name" value="pre_pil_HX9DG"/>
    <property type="match status" value="1"/>
</dbReference>
<sequence>MTDPTRRKRGFTLIELLVVIAIIAILIALLLPAVQQAREAARRSQCKNNLKQLGLAFHNYHDNFNMLPTGYFSNAGYITGWSARILPYIDQAPRYNAIGSMGEMTNLMPYRFTTSPHNGDDSIFTDPITVFICPSSEIGERATDYTTSWGGNPGNDASLHYRGNGGSVDVGFVNGSNSSRHYATSGVLYPRHKTRFRDITDGTTNTFLLGELSSYIGWSGSKGGWDDIAPWTWATYAYGSPPGADGYLMIDTKVVQYPIGSGNHSQYGVGWRSQHVGGTHMLLCDGSVRFLSESLSLDLLKSLATRGSGEVVGEF</sequence>
<dbReference type="Gene3D" id="3.30.700.10">
    <property type="entry name" value="Glycoprotein, Type 4 Pilin"/>
    <property type="match status" value="1"/>
</dbReference>
<evidence type="ECO:0000256" key="1">
    <source>
        <dbReference type="SAM" id="Phobius"/>
    </source>
</evidence>
<dbReference type="InterPro" id="IPR011453">
    <property type="entry name" value="DUF1559"/>
</dbReference>
<feature type="domain" description="DUF1559" evidence="2">
    <location>
        <begin position="35"/>
        <end position="295"/>
    </location>
</feature>
<organism evidence="3 4">
    <name type="scientific">Gimesia alba</name>
    <dbReference type="NCBI Taxonomy" id="2527973"/>
    <lineage>
        <taxon>Bacteria</taxon>
        <taxon>Pseudomonadati</taxon>
        <taxon>Planctomycetota</taxon>
        <taxon>Planctomycetia</taxon>
        <taxon>Planctomycetales</taxon>
        <taxon>Planctomycetaceae</taxon>
        <taxon>Gimesia</taxon>
    </lineage>
</organism>
<dbReference type="InterPro" id="IPR027558">
    <property type="entry name" value="Pre_pil_HX9DG_C"/>
</dbReference>
<keyword evidence="1" id="KW-1133">Transmembrane helix</keyword>
<dbReference type="OrthoDB" id="246009at2"/>
<keyword evidence="1" id="KW-0472">Membrane</keyword>
<dbReference type="AlphaFoldDB" id="A0A517RN18"/>
<dbReference type="PANTHER" id="PTHR30093:SF2">
    <property type="entry name" value="TYPE II SECRETION SYSTEM PROTEIN H"/>
    <property type="match status" value="1"/>
</dbReference>
<reference evidence="3 4" key="1">
    <citation type="submission" date="2019-02" db="EMBL/GenBank/DDBJ databases">
        <title>Deep-cultivation of Planctomycetes and their phenomic and genomic characterization uncovers novel biology.</title>
        <authorList>
            <person name="Wiegand S."/>
            <person name="Jogler M."/>
            <person name="Boedeker C."/>
            <person name="Pinto D."/>
            <person name="Vollmers J."/>
            <person name="Rivas-Marin E."/>
            <person name="Kohn T."/>
            <person name="Peeters S.H."/>
            <person name="Heuer A."/>
            <person name="Rast P."/>
            <person name="Oberbeckmann S."/>
            <person name="Bunk B."/>
            <person name="Jeske O."/>
            <person name="Meyerdierks A."/>
            <person name="Storesund J.E."/>
            <person name="Kallscheuer N."/>
            <person name="Luecker S."/>
            <person name="Lage O.M."/>
            <person name="Pohl T."/>
            <person name="Merkel B.J."/>
            <person name="Hornburger P."/>
            <person name="Mueller R.-W."/>
            <person name="Bruemmer F."/>
            <person name="Labrenz M."/>
            <person name="Spormann A.M."/>
            <person name="Op den Camp H."/>
            <person name="Overmann J."/>
            <person name="Amann R."/>
            <person name="Jetten M.S.M."/>
            <person name="Mascher T."/>
            <person name="Medema M.H."/>
            <person name="Devos D.P."/>
            <person name="Kaster A.-K."/>
            <person name="Ovreas L."/>
            <person name="Rohde M."/>
            <person name="Galperin M.Y."/>
            <person name="Jogler C."/>
        </authorList>
    </citation>
    <scope>NUCLEOTIDE SEQUENCE [LARGE SCALE GENOMIC DNA]</scope>
    <source>
        <strain evidence="3 4">Pan241w</strain>
    </source>
</reference>
<evidence type="ECO:0000313" key="3">
    <source>
        <dbReference type="EMBL" id="QDT45276.1"/>
    </source>
</evidence>
<dbReference type="EMBL" id="CP036269">
    <property type="protein sequence ID" value="QDT45276.1"/>
    <property type="molecule type" value="Genomic_DNA"/>
</dbReference>